<gene>
    <name evidence="2" type="ORF">PG997_001137</name>
</gene>
<organism evidence="2 3">
    <name type="scientific">Apiospora hydei</name>
    <dbReference type="NCBI Taxonomy" id="1337664"/>
    <lineage>
        <taxon>Eukaryota</taxon>
        <taxon>Fungi</taxon>
        <taxon>Dikarya</taxon>
        <taxon>Ascomycota</taxon>
        <taxon>Pezizomycotina</taxon>
        <taxon>Sordariomycetes</taxon>
        <taxon>Xylariomycetidae</taxon>
        <taxon>Amphisphaeriales</taxon>
        <taxon>Apiosporaceae</taxon>
        <taxon>Apiospora</taxon>
    </lineage>
</organism>
<feature type="compositionally biased region" description="Gly residues" evidence="1">
    <location>
        <begin position="291"/>
        <end position="308"/>
    </location>
</feature>
<protein>
    <submittedName>
        <fullName evidence="2">Uncharacterized protein</fullName>
    </submittedName>
</protein>
<proteinExistence type="predicted"/>
<feature type="compositionally biased region" description="Basic and acidic residues" evidence="1">
    <location>
        <begin position="331"/>
        <end position="342"/>
    </location>
</feature>
<dbReference type="GeneID" id="92038512"/>
<accession>A0ABR1XCN9</accession>
<dbReference type="EMBL" id="JAQQWN010000002">
    <property type="protein sequence ID" value="KAK8094452.1"/>
    <property type="molecule type" value="Genomic_DNA"/>
</dbReference>
<feature type="compositionally biased region" description="Basic and acidic residues" evidence="1">
    <location>
        <begin position="269"/>
        <end position="289"/>
    </location>
</feature>
<dbReference type="RefSeq" id="XP_066675225.1">
    <property type="nucleotide sequence ID" value="XM_066805452.1"/>
</dbReference>
<feature type="region of interest" description="Disordered" evidence="1">
    <location>
        <begin position="267"/>
        <end position="342"/>
    </location>
</feature>
<comment type="caution">
    <text evidence="2">The sequence shown here is derived from an EMBL/GenBank/DDBJ whole genome shotgun (WGS) entry which is preliminary data.</text>
</comment>
<reference evidence="2 3" key="1">
    <citation type="submission" date="2023-01" db="EMBL/GenBank/DDBJ databases">
        <title>Analysis of 21 Apiospora genomes using comparative genomics revels a genus with tremendous synthesis potential of carbohydrate active enzymes and secondary metabolites.</title>
        <authorList>
            <person name="Sorensen T."/>
        </authorList>
    </citation>
    <scope>NUCLEOTIDE SEQUENCE [LARGE SCALE GENOMIC DNA]</scope>
    <source>
        <strain evidence="2 3">CBS 114990</strain>
    </source>
</reference>
<evidence type="ECO:0000256" key="1">
    <source>
        <dbReference type="SAM" id="MobiDB-lite"/>
    </source>
</evidence>
<name>A0ABR1XCN9_9PEZI</name>
<dbReference type="Proteomes" id="UP001433268">
    <property type="component" value="Unassembled WGS sequence"/>
</dbReference>
<keyword evidence="3" id="KW-1185">Reference proteome</keyword>
<sequence length="342" mass="33870">MLLLLGTCHRNLAAPGDGSPDADAAEKHVKGQRQGDQAGSGALVLPAGVSAALVVGVVAAAVVAPSVSAAPTAVGVAPSLVVAPAAPPVLADPVVPIAGGAASPVPRARTSDTIGDTAIIARPGAVAAGAASAGAGDRRRRYTVGRTARELTTQTTLTCLLSGPVHQFLSLVLRSLLPVLHDLVDLTGLRRSARDGGDGGHGGLGRGRARSSRCCSLSATVLPLNTESLAAAGSAQGGGVLGVFILLFVVSLVVDVSEPLLTTTARAGGRGERGRRRDWLVPARSREGGSRSAGGNGSTRGNRDGGGNNNNSRRAGREAATASGDGGGGRDGSRDTGDILLS</sequence>
<evidence type="ECO:0000313" key="2">
    <source>
        <dbReference type="EMBL" id="KAK8094452.1"/>
    </source>
</evidence>
<evidence type="ECO:0000313" key="3">
    <source>
        <dbReference type="Proteomes" id="UP001433268"/>
    </source>
</evidence>